<dbReference type="PROSITE" id="PS50118">
    <property type="entry name" value="HMG_BOX_2"/>
    <property type="match status" value="1"/>
</dbReference>
<protein>
    <submittedName>
        <fullName evidence="8">(Perigord truffle) hypothetical protein</fullName>
    </submittedName>
</protein>
<feature type="region of interest" description="Disordered" evidence="5">
    <location>
        <begin position="1"/>
        <end position="20"/>
    </location>
</feature>
<dbReference type="InterPro" id="IPR009071">
    <property type="entry name" value="HMG_box_dom"/>
</dbReference>
<dbReference type="Pfam" id="PF04433">
    <property type="entry name" value="SWIRM"/>
    <property type="match status" value="1"/>
</dbReference>
<dbReference type="FunCoup" id="D5GID0">
    <property type="interactions" value="339"/>
</dbReference>
<keyword evidence="2" id="KW-0560">Oxidoreductase</keyword>
<evidence type="ECO:0000259" key="6">
    <source>
        <dbReference type="PROSITE" id="PS50118"/>
    </source>
</evidence>
<dbReference type="Gene3D" id="1.10.30.10">
    <property type="entry name" value="High mobility group box domain"/>
    <property type="match status" value="1"/>
</dbReference>
<keyword evidence="3" id="KW-0238">DNA-binding</keyword>
<feature type="domain" description="SWIRM" evidence="7">
    <location>
        <begin position="52"/>
        <end position="147"/>
    </location>
</feature>
<feature type="DNA-binding region" description="HMG box" evidence="3">
    <location>
        <begin position="706"/>
        <end position="786"/>
    </location>
</feature>
<dbReference type="GO" id="GO:0010468">
    <property type="term" value="P:regulation of gene expression"/>
    <property type="evidence" value="ECO:0007669"/>
    <property type="project" value="UniProtKB-ARBA"/>
</dbReference>
<evidence type="ECO:0000256" key="4">
    <source>
        <dbReference type="SAM" id="Coils"/>
    </source>
</evidence>
<dbReference type="Gene3D" id="1.10.10.10">
    <property type="entry name" value="Winged helix-like DNA-binding domain superfamily/Winged helix DNA-binding domain"/>
    <property type="match status" value="1"/>
</dbReference>
<dbReference type="STRING" id="656061.D5GID0"/>
<dbReference type="GO" id="GO:0003677">
    <property type="term" value="F:DNA binding"/>
    <property type="evidence" value="ECO:0007669"/>
    <property type="project" value="UniProtKB-UniRule"/>
</dbReference>
<feature type="coiled-coil region" evidence="4">
    <location>
        <begin position="664"/>
        <end position="696"/>
    </location>
</feature>
<dbReference type="InterPro" id="IPR009057">
    <property type="entry name" value="Homeodomain-like_sf"/>
</dbReference>
<accession>D5GID0</accession>
<dbReference type="SUPFAM" id="SSF54373">
    <property type="entry name" value="FAD-linked reductases, C-terminal domain"/>
    <property type="match status" value="1"/>
</dbReference>
<feature type="domain" description="HMG box" evidence="6">
    <location>
        <begin position="706"/>
        <end position="786"/>
    </location>
</feature>
<evidence type="ECO:0000259" key="7">
    <source>
        <dbReference type="PROSITE" id="PS50934"/>
    </source>
</evidence>
<keyword evidence="9" id="KW-1185">Reference proteome</keyword>
<dbReference type="FunFam" id="1.10.10.10:FF:000064">
    <property type="entry name" value="Lysine-specific histone demethylase 1A"/>
    <property type="match status" value="1"/>
</dbReference>
<dbReference type="EMBL" id="FN430326">
    <property type="protein sequence ID" value="CAZ84273.1"/>
    <property type="molecule type" value="Genomic_DNA"/>
</dbReference>
<evidence type="ECO:0000313" key="8">
    <source>
        <dbReference type="EMBL" id="CAZ84273.1"/>
    </source>
</evidence>
<dbReference type="Pfam" id="PF01593">
    <property type="entry name" value="Amino_oxidase"/>
    <property type="match status" value="1"/>
</dbReference>
<dbReference type="SUPFAM" id="SSF51905">
    <property type="entry name" value="FAD/NAD(P)-binding domain"/>
    <property type="match status" value="1"/>
</dbReference>
<dbReference type="KEGG" id="tml:GSTUM_00008430001"/>
<dbReference type="Gene3D" id="3.50.50.60">
    <property type="entry name" value="FAD/NAD(P)-binding domain"/>
    <property type="match status" value="1"/>
</dbReference>
<dbReference type="InterPro" id="IPR036388">
    <property type="entry name" value="WH-like_DNA-bd_sf"/>
</dbReference>
<dbReference type="GeneID" id="9184631"/>
<comment type="similarity">
    <text evidence="1">Belongs to the flavin monoamine oxidase family.</text>
</comment>
<dbReference type="AlphaFoldDB" id="D5GID0"/>
<dbReference type="InterPro" id="IPR002937">
    <property type="entry name" value="Amino_oxidase"/>
</dbReference>
<dbReference type="PANTHER" id="PTHR10742:SF386">
    <property type="entry name" value="LYSINE-SPECIFIC HISTONE DEMETHYLASE 1A"/>
    <property type="match status" value="1"/>
</dbReference>
<dbReference type="GO" id="GO:0016491">
    <property type="term" value="F:oxidoreductase activity"/>
    <property type="evidence" value="ECO:0007669"/>
    <property type="project" value="UniProtKB-KW"/>
</dbReference>
<dbReference type="InterPro" id="IPR007526">
    <property type="entry name" value="SWIRM"/>
</dbReference>
<evidence type="ECO:0000256" key="3">
    <source>
        <dbReference type="PROSITE-ProRule" id="PRU00267"/>
    </source>
</evidence>
<keyword evidence="4" id="KW-0175">Coiled coil</keyword>
<dbReference type="OMA" id="KTQWHVC"/>
<name>D5GID0_TUBMM</name>
<dbReference type="eggNOG" id="KOG0029">
    <property type="taxonomic scope" value="Eukaryota"/>
</dbReference>
<organism evidence="8 9">
    <name type="scientific">Tuber melanosporum (strain Mel28)</name>
    <name type="common">Perigord black truffle</name>
    <dbReference type="NCBI Taxonomy" id="656061"/>
    <lineage>
        <taxon>Eukaryota</taxon>
        <taxon>Fungi</taxon>
        <taxon>Dikarya</taxon>
        <taxon>Ascomycota</taxon>
        <taxon>Pezizomycotina</taxon>
        <taxon>Pezizomycetes</taxon>
        <taxon>Pezizales</taxon>
        <taxon>Tuberaceae</taxon>
        <taxon>Tuber</taxon>
    </lineage>
</organism>
<dbReference type="PROSITE" id="PS50934">
    <property type="entry name" value="SWIRM"/>
    <property type="match status" value="1"/>
</dbReference>
<dbReference type="SUPFAM" id="SSF46689">
    <property type="entry name" value="Homeodomain-like"/>
    <property type="match status" value="1"/>
</dbReference>
<dbReference type="SUPFAM" id="SSF47095">
    <property type="entry name" value="HMG-box"/>
    <property type="match status" value="1"/>
</dbReference>
<dbReference type="GO" id="GO:0050660">
    <property type="term" value="F:flavin adenine dinucleotide binding"/>
    <property type="evidence" value="ECO:0007669"/>
    <property type="project" value="TreeGrafter"/>
</dbReference>
<dbReference type="GO" id="GO:0003682">
    <property type="term" value="F:chromatin binding"/>
    <property type="evidence" value="ECO:0007669"/>
    <property type="project" value="TreeGrafter"/>
</dbReference>
<reference evidence="8 9" key="1">
    <citation type="journal article" date="2010" name="Nature">
        <title>Perigord black truffle genome uncovers evolutionary origins and mechanisms of symbiosis.</title>
        <authorList>
            <person name="Martin F."/>
            <person name="Kohler A."/>
            <person name="Murat C."/>
            <person name="Balestrini R."/>
            <person name="Coutinho P.M."/>
            <person name="Jaillon O."/>
            <person name="Montanini B."/>
            <person name="Morin E."/>
            <person name="Noel B."/>
            <person name="Percudani R."/>
            <person name="Porcel B."/>
            <person name="Rubini A."/>
            <person name="Amicucci A."/>
            <person name="Amselem J."/>
            <person name="Anthouard V."/>
            <person name="Arcioni S."/>
            <person name="Artiguenave F."/>
            <person name="Aury J.M."/>
            <person name="Ballario P."/>
            <person name="Bolchi A."/>
            <person name="Brenna A."/>
            <person name="Brun A."/>
            <person name="Buee M."/>
            <person name="Cantarel B."/>
            <person name="Chevalier G."/>
            <person name="Couloux A."/>
            <person name="Da Silva C."/>
            <person name="Denoeud F."/>
            <person name="Duplessis S."/>
            <person name="Ghignone S."/>
            <person name="Hilselberger B."/>
            <person name="Iotti M."/>
            <person name="Marcais B."/>
            <person name="Mello A."/>
            <person name="Miranda M."/>
            <person name="Pacioni G."/>
            <person name="Quesneville H."/>
            <person name="Riccioni C."/>
            <person name="Ruotolo R."/>
            <person name="Splivallo R."/>
            <person name="Stocchi V."/>
            <person name="Tisserant E."/>
            <person name="Viscomi A.R."/>
            <person name="Zambonelli A."/>
            <person name="Zampieri E."/>
            <person name="Henrissat B."/>
            <person name="Lebrun M.H."/>
            <person name="Paolocci F."/>
            <person name="Bonfante P."/>
            <person name="Ottonello S."/>
            <person name="Wincker P."/>
        </authorList>
    </citation>
    <scope>NUCLEOTIDE SEQUENCE [LARGE SCALE GENOMIC DNA]</scope>
    <source>
        <strain evidence="8 9">Mel28</strain>
    </source>
</reference>
<evidence type="ECO:0000256" key="5">
    <source>
        <dbReference type="SAM" id="MobiDB-lite"/>
    </source>
</evidence>
<dbReference type="PANTHER" id="PTHR10742">
    <property type="entry name" value="FLAVIN MONOAMINE OXIDASE"/>
    <property type="match status" value="1"/>
</dbReference>
<dbReference type="RefSeq" id="XP_002840082.1">
    <property type="nucleotide sequence ID" value="XM_002840036.1"/>
</dbReference>
<gene>
    <name evidence="8" type="ORF">GSTUM_00008430001</name>
</gene>
<evidence type="ECO:0000256" key="2">
    <source>
        <dbReference type="ARBA" id="ARBA00023002"/>
    </source>
</evidence>
<dbReference type="Proteomes" id="UP000006911">
    <property type="component" value="Unassembled WGS sequence"/>
</dbReference>
<dbReference type="InterPro" id="IPR050281">
    <property type="entry name" value="Flavin_monoamine_oxidase"/>
</dbReference>
<dbReference type="GO" id="GO:0006338">
    <property type="term" value="P:chromatin remodeling"/>
    <property type="evidence" value="ECO:0007669"/>
    <property type="project" value="TreeGrafter"/>
</dbReference>
<proteinExistence type="inferred from homology"/>
<dbReference type="InParanoid" id="D5GID0"/>
<dbReference type="InterPro" id="IPR036910">
    <property type="entry name" value="HMG_box_dom_sf"/>
</dbReference>
<evidence type="ECO:0000313" key="9">
    <source>
        <dbReference type="Proteomes" id="UP000006911"/>
    </source>
</evidence>
<dbReference type="Gene3D" id="3.90.660.10">
    <property type="match status" value="1"/>
</dbReference>
<dbReference type="HOGENOM" id="CLU_004498_1_2_1"/>
<keyword evidence="3" id="KW-0539">Nucleus</keyword>
<evidence type="ECO:0000256" key="1">
    <source>
        <dbReference type="ARBA" id="ARBA00005995"/>
    </source>
</evidence>
<feature type="compositionally biased region" description="Low complexity" evidence="5">
    <location>
        <begin position="1"/>
        <end position="17"/>
    </location>
</feature>
<dbReference type="InterPro" id="IPR036188">
    <property type="entry name" value="FAD/NAD-bd_sf"/>
</dbReference>
<dbReference type="GO" id="GO:0005634">
    <property type="term" value="C:nucleus"/>
    <property type="evidence" value="ECO:0007669"/>
    <property type="project" value="UniProtKB-UniRule"/>
</dbReference>
<sequence>MDLDSAPASAKPSSTPTVRTVPDRTLIKGRADFRPKTAIPQDLTAEEYARQCVQAAIASRLPPHALHPNEYSLLKDHINHLQVTTYIHIRNGILRLWQRNPLVSVTREEAAGCAKDYRFFDVAEVAYEVLVRGGYINFGCVEVPSTIPANLGNAKRGKTIVVIGAGMSGLGCARQLEGLFTQFGDRLPAGEGMPKVIVLEARGRLGGRIYSHPLKSQAGVNLPEGKRATADLGAQVITGFDNGNPLGVLIRGQLALHYHSLKDNSSLYDSDGTLAPKDRDMLVERLYNDILDRETIILEPHGSDSRHPTLGKTMDSVLRQYQDIIDIAPRDLRLINWHYANLEYANAANVDLLSLGHWDQDDGNDFSGAHAMLLGGYTQLPRGLWLSPRKLDLRTRHVVKKISYNSSKGVEGGARIQCENGETLSADKVVITVPLGVLKAETVTFEPPLPEWKSGAIERLGYGLLNKVILVYDVPFWDVENDMVGLLRDPLGDPTIQESYESNRGRFYMFWNCTKASGKPTLVALMAGDAATQTELESDDTLINEATTALSKMYSDKPVPLPTETIVTRWQKDPYSRGSYSFVGSEATADDYDIMAKPVGNSLYFAGEASCRAYPATVHGAYISGLQAASEIAGSILGPIQVPSPLIPPKPKFQGSYSSLSGSKRKAEDSVIEKARELKSARLEVYEEQLKQALVKALGERPTKPGRSGANPFLLYQKDHWFICKAKCDEARRKATNNPEAKATRNEVRAALGQMWRDAPEDEKRPYLNETENNKRSNAASVTEFKRKLAEWDKAAVKFRKEWKEANPSVPSEDEVLLARQAELEIAEIKRSRKLNGFIDSDDEGY</sequence>